<dbReference type="InterPro" id="IPR036526">
    <property type="entry name" value="C-N_Hydrolase_sf"/>
</dbReference>
<organism evidence="2 3">
    <name type="scientific">Escherichia coli</name>
    <dbReference type="NCBI Taxonomy" id="562"/>
    <lineage>
        <taxon>Bacteria</taxon>
        <taxon>Pseudomonadati</taxon>
        <taxon>Pseudomonadota</taxon>
        <taxon>Gammaproteobacteria</taxon>
        <taxon>Enterobacterales</taxon>
        <taxon>Enterobacteriaceae</taxon>
        <taxon>Escherichia</taxon>
    </lineage>
</organism>
<sequence>MKFAIVLLYFFAYYLAARKRRVSLFFTILLYSIIFSGMYFSSGFLEYYGSSNLYLSFGLLCYNMITLVIYGFLSSYGLLGACLHALSLTSLSAFGMFIPLNPLIVLYYDFPGILPRTDIPVLNLLILNLIPAVTFSLKISFFLRSLILLLLFPLIWKTPVNITHPPLNIVIVQVGLYFKKVGVRGNFYTDLNEFVRNKKVDLIILSENVFFGYKNDYIKERTKHLLKQLKDNRFHYKYGILMNLYGYQDINNVVSAFWHKEEFLLHQKSKLIPFFEKKSFYNSPEPSTSPFLYYKKKYNEQDILDFNNIKMSIHICYEGLFPEGESRRKDISIVQSDYSWLSDNHKYDNTLINGSVLSKFSVSPNTPLINIQNYGGTVFIDKNWKIDMDLFNRSKTEPFLFTQI</sequence>
<reference evidence="3" key="1">
    <citation type="submission" date="2017-01" db="EMBL/GenBank/DDBJ databases">
        <authorList>
            <person name="Joensson R."/>
        </authorList>
    </citation>
    <scope>NUCLEOTIDE SEQUENCE [LARGE SCALE GENOMIC DNA]</scope>
</reference>
<feature type="transmembrane region" description="Helical" evidence="1">
    <location>
        <begin position="85"/>
        <end position="108"/>
    </location>
</feature>
<dbReference type="Proteomes" id="UP000245997">
    <property type="component" value="Plasmid pAA"/>
</dbReference>
<protein>
    <submittedName>
        <fullName evidence="2">AatD</fullName>
    </submittedName>
</protein>
<proteinExistence type="predicted"/>
<dbReference type="AlphaFoldDB" id="A0A1W1EMC0"/>
<gene>
    <name evidence="2" type="ORF">BQ8769_100</name>
</gene>
<evidence type="ECO:0000313" key="2">
    <source>
        <dbReference type="EMBL" id="SJK83482.1"/>
    </source>
</evidence>
<keyword evidence="1" id="KW-1133">Transmembrane helix</keyword>
<dbReference type="Gene3D" id="3.60.110.10">
    <property type="entry name" value="Carbon-nitrogen hydrolase"/>
    <property type="match status" value="1"/>
</dbReference>
<feature type="transmembrane region" description="Helical" evidence="1">
    <location>
        <begin position="53"/>
        <end position="73"/>
    </location>
</feature>
<name>A0A1W1EMC0_ECOLX</name>
<dbReference type="RefSeq" id="WP_160173611.1">
    <property type="nucleotide sequence ID" value="NZ_JAKLYO010000109.1"/>
</dbReference>
<dbReference type="EMBL" id="LT719075">
    <property type="protein sequence ID" value="SJK83482.1"/>
    <property type="molecule type" value="Genomic_DNA"/>
</dbReference>
<dbReference type="SUPFAM" id="SSF56317">
    <property type="entry name" value="Carbon-nitrogen hydrolase"/>
    <property type="match status" value="1"/>
</dbReference>
<keyword evidence="1" id="KW-0812">Transmembrane</keyword>
<feature type="transmembrane region" description="Helical" evidence="1">
    <location>
        <begin position="21"/>
        <end position="41"/>
    </location>
</feature>
<evidence type="ECO:0000313" key="3">
    <source>
        <dbReference type="Proteomes" id="UP000245997"/>
    </source>
</evidence>
<feature type="transmembrane region" description="Helical" evidence="1">
    <location>
        <begin position="128"/>
        <end position="152"/>
    </location>
</feature>
<keyword evidence="1" id="KW-0472">Membrane</keyword>
<evidence type="ECO:0000256" key="1">
    <source>
        <dbReference type="SAM" id="Phobius"/>
    </source>
</evidence>
<accession>A0A1W1EMC0</accession>